<evidence type="ECO:0000259" key="2">
    <source>
        <dbReference type="Pfam" id="PF01979"/>
    </source>
</evidence>
<dbReference type="Proteomes" id="UP001139646">
    <property type="component" value="Unassembled WGS sequence"/>
</dbReference>
<evidence type="ECO:0000313" key="4">
    <source>
        <dbReference type="Proteomes" id="UP001139646"/>
    </source>
</evidence>
<dbReference type="PANTHER" id="PTHR43135:SF3">
    <property type="entry name" value="ALPHA-D-RIBOSE 1-METHYLPHOSPHONATE 5-TRIPHOSPHATE DIPHOSPHATASE"/>
    <property type="match status" value="1"/>
</dbReference>
<proteinExistence type="predicted"/>
<dbReference type="Gene3D" id="2.30.40.10">
    <property type="entry name" value="Urease, subunit C, domain 1"/>
    <property type="match status" value="2"/>
</dbReference>
<feature type="domain" description="Amidohydrolase-related" evidence="2">
    <location>
        <begin position="269"/>
        <end position="403"/>
    </location>
</feature>
<comment type="caution">
    <text evidence="3">The sequence shown here is derived from an EMBL/GenBank/DDBJ whole genome shotgun (WGS) entry which is preliminary data.</text>
</comment>
<dbReference type="Gene3D" id="3.20.20.140">
    <property type="entry name" value="Metal-dependent hydrolases"/>
    <property type="match status" value="1"/>
</dbReference>
<protein>
    <submittedName>
        <fullName evidence="3">Amidohydrolase family protein</fullName>
    </submittedName>
</protein>
<sequence length="428" mass="45930">MQFNKVNTTLHSFLKASTVILSFLVCTVQAKSTAITNATVYTLASQGILEQATVIIDKGKITQVYASENTPENFDTDETIDAKGRILTPGFIGSMNALGLVEVGAVARSRDSKDKKADITFDASLAFNPKSTLIAYTRKGGITSNIVAPLGGEDLFAGQTFAVDLSGEFNSVIAKQNAVLVYLGAETEGSRAQKLQALDLKFEDAKKALTLKKTKKTKDEKEAKEPKRDEQTMKALLAGEKPLLAYANRATDLLALIALKKKYGIDLVLVGASDAVLIADEIAKAKVPVILSAIDNLPDSFDSLHASLSNIATLAKAGVKVILAPKGDSHNLNQLRFDAGIAVSNGLSRNDAMSALTSNVADVFKLNAGRIAIGKNADLVLWSADPFEISTKVEKMWINGNSVSTRSRQDALRDRYLKVSDMPKAYSK</sequence>
<reference evidence="3" key="1">
    <citation type="submission" date="2022-01" db="EMBL/GenBank/DDBJ databases">
        <title>Colwellia maritima, isolated from seawater.</title>
        <authorList>
            <person name="Kristyanto S."/>
            <person name="Jung J."/>
            <person name="Jeon C.O."/>
        </authorList>
    </citation>
    <scope>NUCLEOTIDE SEQUENCE</scope>
    <source>
        <strain evidence="3">MSW7</strain>
    </source>
</reference>
<keyword evidence="4" id="KW-1185">Reference proteome</keyword>
<dbReference type="SUPFAM" id="SSF51338">
    <property type="entry name" value="Composite domain of metallo-dependent hydrolases"/>
    <property type="match status" value="1"/>
</dbReference>
<feature type="signal peptide" evidence="1">
    <location>
        <begin position="1"/>
        <end position="30"/>
    </location>
</feature>
<evidence type="ECO:0000313" key="3">
    <source>
        <dbReference type="EMBL" id="MCI2284703.1"/>
    </source>
</evidence>
<keyword evidence="1" id="KW-0732">Signal</keyword>
<dbReference type="Pfam" id="PF01979">
    <property type="entry name" value="Amidohydro_1"/>
    <property type="match status" value="1"/>
</dbReference>
<organism evidence="3 4">
    <name type="scientific">Colwellia maritima</name>
    <dbReference type="NCBI Taxonomy" id="2912588"/>
    <lineage>
        <taxon>Bacteria</taxon>
        <taxon>Pseudomonadati</taxon>
        <taxon>Pseudomonadota</taxon>
        <taxon>Gammaproteobacteria</taxon>
        <taxon>Alteromonadales</taxon>
        <taxon>Colwelliaceae</taxon>
        <taxon>Colwellia</taxon>
    </lineage>
</organism>
<name>A0ABS9X391_9GAMM</name>
<dbReference type="InterPro" id="IPR051781">
    <property type="entry name" value="Metallo-dep_Hydrolase"/>
</dbReference>
<feature type="chain" id="PRO_5046545797" evidence="1">
    <location>
        <begin position="31"/>
        <end position="428"/>
    </location>
</feature>
<accession>A0ABS9X391</accession>
<dbReference type="InterPro" id="IPR011059">
    <property type="entry name" value="Metal-dep_hydrolase_composite"/>
</dbReference>
<gene>
    <name evidence="3" type="ORF">L3081_16565</name>
</gene>
<evidence type="ECO:0000256" key="1">
    <source>
        <dbReference type="SAM" id="SignalP"/>
    </source>
</evidence>
<dbReference type="PANTHER" id="PTHR43135">
    <property type="entry name" value="ALPHA-D-RIBOSE 1-METHYLPHOSPHONATE 5-TRIPHOSPHATE DIPHOSPHATASE"/>
    <property type="match status" value="1"/>
</dbReference>
<dbReference type="InterPro" id="IPR006680">
    <property type="entry name" value="Amidohydro-rel"/>
</dbReference>
<dbReference type="EMBL" id="JAKKSL010000003">
    <property type="protein sequence ID" value="MCI2284703.1"/>
    <property type="molecule type" value="Genomic_DNA"/>
</dbReference>